<evidence type="ECO:0000313" key="11">
    <source>
        <dbReference type="Proteomes" id="UP000567179"/>
    </source>
</evidence>
<dbReference type="SMART" id="SM00562">
    <property type="entry name" value="NDK"/>
    <property type="match status" value="1"/>
</dbReference>
<comment type="caution">
    <text evidence="10">The sequence shown here is derived from an EMBL/GenBank/DDBJ whole genome shotgun (WGS) entry which is preliminary data.</text>
</comment>
<organism evidence="10 11">
    <name type="scientific">Psilocybe cf. subviscida</name>
    <dbReference type="NCBI Taxonomy" id="2480587"/>
    <lineage>
        <taxon>Eukaryota</taxon>
        <taxon>Fungi</taxon>
        <taxon>Dikarya</taxon>
        <taxon>Basidiomycota</taxon>
        <taxon>Agaricomycotina</taxon>
        <taxon>Agaricomycetes</taxon>
        <taxon>Agaricomycetidae</taxon>
        <taxon>Agaricales</taxon>
        <taxon>Agaricineae</taxon>
        <taxon>Strophariaceae</taxon>
        <taxon>Psilocybe</taxon>
    </lineage>
</organism>
<dbReference type="GO" id="GO:0005524">
    <property type="term" value="F:ATP binding"/>
    <property type="evidence" value="ECO:0007669"/>
    <property type="project" value="UniProtKB-KW"/>
</dbReference>
<feature type="compositionally biased region" description="Polar residues" evidence="8">
    <location>
        <begin position="209"/>
        <end position="220"/>
    </location>
</feature>
<feature type="compositionally biased region" description="Low complexity" evidence="8">
    <location>
        <begin position="528"/>
        <end position="561"/>
    </location>
</feature>
<dbReference type="InterPro" id="IPR036850">
    <property type="entry name" value="NDK-like_dom_sf"/>
</dbReference>
<dbReference type="SUPFAM" id="SSF54919">
    <property type="entry name" value="Nucleoside diphosphate kinase, NDK"/>
    <property type="match status" value="1"/>
</dbReference>
<accession>A0A8H5B347</accession>
<keyword evidence="11" id="KW-1185">Reference proteome</keyword>
<feature type="region of interest" description="Disordered" evidence="8">
    <location>
        <begin position="204"/>
        <end position="245"/>
    </location>
</feature>
<dbReference type="PANTHER" id="PTHR46161:SF3">
    <property type="entry name" value="NUCLEOSIDE DIPHOSPHATE KINASE DDB_G0292928-RELATED"/>
    <property type="match status" value="1"/>
</dbReference>
<feature type="compositionally biased region" description="Low complexity" evidence="8">
    <location>
        <begin position="467"/>
        <end position="483"/>
    </location>
</feature>
<dbReference type="Proteomes" id="UP000567179">
    <property type="component" value="Unassembled WGS sequence"/>
</dbReference>
<dbReference type="Pfam" id="PF00334">
    <property type="entry name" value="NDK"/>
    <property type="match status" value="1"/>
</dbReference>
<feature type="compositionally biased region" description="Polar residues" evidence="8">
    <location>
        <begin position="381"/>
        <end position="406"/>
    </location>
</feature>
<sequence length="561" mass="59053">MSSSQSHSPIHEQEHADIVDDTLTIQASMSLSSPVTRTVAIIKNHALKHRFDIERRIQEASFEIVKERQMDFDTDTDPEALYDLFGEDTDSLAEGPVWVYVLERRRAVEVWNTLMGDRDVEIAKSESPNSLRALYGTSYHQNGLMGSPDNQIAEIQIASLFVSSPPFPIVDLPSDDTYAAGYDSQQSVSSSVLETMLRAGGAGEDSGYAASSVTNPSTAGGSKLNANGKPSFKARALPSSHDKPDIVPRMTKAAALRLGQPIEKMQSAPRAPVSKERQAQTFANVPGHKRASTISVASTAAPTIAPRMTKAASLRLGQPLPTPVERRKSLPEGERTKHGAASTFEGVPGHKRRESIAVASSKAPTVAPRLNKSAALRLQPKEQTPPTSFSMKTPTLFRATSTNSLNPPKPVQRTPSSTSVGSAPSRYAVGRRASVLPAGADKTSAAPKPTVTRPASSKPAPRPSMAPRPSSSAANAKPSTATAGDKTTAPVAPKLKPRPSSVAGSAPSIAPRTNRSAALRAAKKEAENAAAATSAAAAAARKAAPRPSKAAPPSSFKAVTA</sequence>
<dbReference type="GO" id="GO:0016301">
    <property type="term" value="F:kinase activity"/>
    <property type="evidence" value="ECO:0007669"/>
    <property type="project" value="UniProtKB-KW"/>
</dbReference>
<feature type="compositionally biased region" description="Polar residues" evidence="8">
    <location>
        <begin position="413"/>
        <end position="422"/>
    </location>
</feature>
<feature type="region of interest" description="Disordered" evidence="8">
    <location>
        <begin position="313"/>
        <end position="561"/>
    </location>
</feature>
<evidence type="ECO:0000256" key="2">
    <source>
        <dbReference type="ARBA" id="ARBA00017632"/>
    </source>
</evidence>
<gene>
    <name evidence="10" type="ORF">D9619_007073</name>
</gene>
<evidence type="ECO:0000313" key="10">
    <source>
        <dbReference type="EMBL" id="KAF5315173.1"/>
    </source>
</evidence>
<dbReference type="Gene3D" id="3.30.70.141">
    <property type="entry name" value="Nucleoside diphosphate kinase-like domain"/>
    <property type="match status" value="1"/>
</dbReference>
<keyword evidence="3" id="KW-0808">Transferase</keyword>
<dbReference type="EMBL" id="JAACJJ010000043">
    <property type="protein sequence ID" value="KAF5315173.1"/>
    <property type="molecule type" value="Genomic_DNA"/>
</dbReference>
<evidence type="ECO:0000256" key="5">
    <source>
        <dbReference type="ARBA" id="ARBA00022777"/>
    </source>
</evidence>
<feature type="domain" description="Nucleoside diphosphate kinase-like" evidence="9">
    <location>
        <begin position="35"/>
        <end position="171"/>
    </location>
</feature>
<dbReference type="OrthoDB" id="2162449at2759"/>
<keyword evidence="5" id="KW-0418">Kinase</keyword>
<evidence type="ECO:0000256" key="3">
    <source>
        <dbReference type="ARBA" id="ARBA00022679"/>
    </source>
</evidence>
<protein>
    <recommendedName>
        <fullName evidence="2">Nucleoside diphosphate kinase</fullName>
    </recommendedName>
</protein>
<evidence type="ECO:0000256" key="7">
    <source>
        <dbReference type="PROSITE-ProRule" id="PRU00706"/>
    </source>
</evidence>
<feature type="region of interest" description="Disordered" evidence="8">
    <location>
        <begin position="266"/>
        <end position="298"/>
    </location>
</feature>
<keyword evidence="6" id="KW-0067">ATP-binding</keyword>
<evidence type="ECO:0000256" key="6">
    <source>
        <dbReference type="ARBA" id="ARBA00022840"/>
    </source>
</evidence>
<dbReference type="PROSITE" id="PS51374">
    <property type="entry name" value="NDPK_LIKE"/>
    <property type="match status" value="1"/>
</dbReference>
<dbReference type="AlphaFoldDB" id="A0A8H5B347"/>
<evidence type="ECO:0000256" key="1">
    <source>
        <dbReference type="ARBA" id="ARBA00008142"/>
    </source>
</evidence>
<proteinExistence type="inferred from homology"/>
<comment type="similarity">
    <text evidence="1 7">Belongs to the NDK family.</text>
</comment>
<evidence type="ECO:0000256" key="8">
    <source>
        <dbReference type="SAM" id="MobiDB-lite"/>
    </source>
</evidence>
<dbReference type="PANTHER" id="PTHR46161">
    <property type="entry name" value="NUCLEOSIDE DIPHOSPHATE KINASE"/>
    <property type="match status" value="1"/>
</dbReference>
<keyword evidence="4" id="KW-0547">Nucleotide-binding</keyword>
<reference evidence="10 11" key="1">
    <citation type="journal article" date="2020" name="ISME J.">
        <title>Uncovering the hidden diversity of litter-decomposition mechanisms in mushroom-forming fungi.</title>
        <authorList>
            <person name="Floudas D."/>
            <person name="Bentzer J."/>
            <person name="Ahren D."/>
            <person name="Johansson T."/>
            <person name="Persson P."/>
            <person name="Tunlid A."/>
        </authorList>
    </citation>
    <scope>NUCLEOTIDE SEQUENCE [LARGE SCALE GENOMIC DNA]</scope>
    <source>
        <strain evidence="10 11">CBS 101986</strain>
    </source>
</reference>
<evidence type="ECO:0000256" key="4">
    <source>
        <dbReference type="ARBA" id="ARBA00022741"/>
    </source>
</evidence>
<dbReference type="InterPro" id="IPR034907">
    <property type="entry name" value="NDK-like_dom"/>
</dbReference>
<feature type="compositionally biased region" description="Basic and acidic residues" evidence="8">
    <location>
        <begin position="324"/>
        <end position="337"/>
    </location>
</feature>
<evidence type="ECO:0000259" key="9">
    <source>
        <dbReference type="SMART" id="SM00562"/>
    </source>
</evidence>
<name>A0A8H5B347_9AGAR</name>
<comment type="caution">
    <text evidence="7">Lacks conserved residue(s) required for the propagation of feature annotation.</text>
</comment>